<dbReference type="PROSITE" id="PS51314">
    <property type="entry name" value="VPS37_C"/>
    <property type="match status" value="1"/>
</dbReference>
<evidence type="ECO:0000256" key="2">
    <source>
        <dbReference type="ARBA" id="ARBA00007617"/>
    </source>
</evidence>
<dbReference type="GO" id="GO:0006612">
    <property type="term" value="P:protein targeting to membrane"/>
    <property type="evidence" value="ECO:0007669"/>
    <property type="project" value="TreeGrafter"/>
</dbReference>
<evidence type="ECO:0000313" key="11">
    <source>
        <dbReference type="Proteomes" id="UP000646827"/>
    </source>
</evidence>
<dbReference type="GO" id="GO:0043162">
    <property type="term" value="P:ubiquitin-dependent protein catabolic process via the multivesicular body sorting pathway"/>
    <property type="evidence" value="ECO:0007669"/>
    <property type="project" value="UniProtKB-ARBA"/>
</dbReference>
<evidence type="ECO:0000256" key="8">
    <source>
        <dbReference type="SAM" id="MobiDB-lite"/>
    </source>
</evidence>
<dbReference type="AlphaFoldDB" id="A0A8H7VHB6"/>
<comment type="subcellular location">
    <subcellularLocation>
        <location evidence="1">Endosome</location>
    </subcellularLocation>
</comment>
<keyword evidence="11" id="KW-1185">Reference proteome</keyword>
<dbReference type="GO" id="GO:0006623">
    <property type="term" value="P:protein targeting to vacuole"/>
    <property type="evidence" value="ECO:0007669"/>
    <property type="project" value="TreeGrafter"/>
</dbReference>
<evidence type="ECO:0000256" key="1">
    <source>
        <dbReference type="ARBA" id="ARBA00004177"/>
    </source>
</evidence>
<keyword evidence="4" id="KW-0967">Endosome</keyword>
<gene>
    <name evidence="10" type="ORF">INT45_007614</name>
</gene>
<dbReference type="Pfam" id="PF07200">
    <property type="entry name" value="Mod_r"/>
    <property type="match status" value="1"/>
</dbReference>
<reference evidence="10 11" key="1">
    <citation type="submission" date="2020-12" db="EMBL/GenBank/DDBJ databases">
        <title>Metabolic potential, ecology and presence of endohyphal bacteria is reflected in genomic diversity of Mucoromycotina.</title>
        <authorList>
            <person name="Muszewska A."/>
            <person name="Okrasinska A."/>
            <person name="Steczkiewicz K."/>
            <person name="Drgas O."/>
            <person name="Orlowska M."/>
            <person name="Perlinska-Lenart U."/>
            <person name="Aleksandrzak-Piekarczyk T."/>
            <person name="Szatraj K."/>
            <person name="Zielenkiewicz U."/>
            <person name="Pilsyk S."/>
            <person name="Malc E."/>
            <person name="Mieczkowski P."/>
            <person name="Kruszewska J.S."/>
            <person name="Biernat P."/>
            <person name="Pawlowska J."/>
        </authorList>
    </citation>
    <scope>NUCLEOTIDE SEQUENCE [LARGE SCALE GENOMIC DNA]</scope>
    <source>
        <strain evidence="10 11">CBS 142.35</strain>
    </source>
</reference>
<dbReference type="EMBL" id="JAEPRB010000205">
    <property type="protein sequence ID" value="KAG2218887.1"/>
    <property type="molecule type" value="Genomic_DNA"/>
</dbReference>
<comment type="similarity">
    <text evidence="2">Belongs to the VPS37 family.</text>
</comment>
<evidence type="ECO:0000256" key="4">
    <source>
        <dbReference type="ARBA" id="ARBA00022753"/>
    </source>
</evidence>
<organism evidence="10 11">
    <name type="scientific">Circinella minor</name>
    <dbReference type="NCBI Taxonomy" id="1195481"/>
    <lineage>
        <taxon>Eukaryota</taxon>
        <taxon>Fungi</taxon>
        <taxon>Fungi incertae sedis</taxon>
        <taxon>Mucoromycota</taxon>
        <taxon>Mucoromycotina</taxon>
        <taxon>Mucoromycetes</taxon>
        <taxon>Mucorales</taxon>
        <taxon>Lichtheimiaceae</taxon>
        <taxon>Circinella</taxon>
    </lineage>
</organism>
<keyword evidence="3 6" id="KW-0813">Transport</keyword>
<comment type="caution">
    <text evidence="10">The sequence shown here is derived from an EMBL/GenBank/DDBJ whole genome shotgun (WGS) entry which is preliminary data.</text>
</comment>
<feature type="region of interest" description="Disordered" evidence="8">
    <location>
        <begin position="128"/>
        <end position="149"/>
    </location>
</feature>
<accession>A0A8H7VHB6</accession>
<evidence type="ECO:0000259" key="9">
    <source>
        <dbReference type="PROSITE" id="PS51314"/>
    </source>
</evidence>
<evidence type="ECO:0000256" key="3">
    <source>
        <dbReference type="ARBA" id="ARBA00022448"/>
    </source>
</evidence>
<dbReference type="OrthoDB" id="10260857at2759"/>
<protein>
    <recommendedName>
        <fullName evidence="9">VPS37 C-terminal domain-containing protein</fullName>
    </recommendedName>
</protein>
<dbReference type="InterPro" id="IPR029012">
    <property type="entry name" value="Helix_hairpin_bin_sf"/>
</dbReference>
<dbReference type="Proteomes" id="UP000646827">
    <property type="component" value="Unassembled WGS sequence"/>
</dbReference>
<dbReference type="PANTHER" id="PTHR13678:SF2">
    <property type="entry name" value="VACUOLAR PROTEIN SORTING-ASSOCIATED PROTEIN 37A"/>
    <property type="match status" value="1"/>
</dbReference>
<dbReference type="InterPro" id="IPR009851">
    <property type="entry name" value="Mod_r"/>
</dbReference>
<dbReference type="PANTHER" id="PTHR13678">
    <property type="entry name" value="VACUOLAR PROTEIN SORTING-ASSOCIATED PROTEIN 37"/>
    <property type="match status" value="1"/>
</dbReference>
<keyword evidence="5 6" id="KW-0653">Protein transport</keyword>
<evidence type="ECO:0000256" key="6">
    <source>
        <dbReference type="PROSITE-ProRule" id="PRU00646"/>
    </source>
</evidence>
<sequence>MSNLQEIKQQHITSLYAHNNNVTVIIEGQMYELPCTFSDLTASLLVNLPPEFPEAPPIITVSPNGMRHPWIESDVVIQDVLTPSGWSTNQAQLGKIVSGIIEEFMQRPPARKNTNGSNNNNETQARTLEESYGHRPPPPVPAAQPSSALTTAEYGSIANKSAEELEQLLTDDIAFELFFSSFERIRSMKTVQEELRNGNENLAQKNIGKENTVLKLRSEAKELDEEYRKLRSEFDEKERQQHEAFNRFSSSTVLTRLKASVYESDELSESVGQSFLDGNLDHDSFVKQFRELRKVYHLRASKLERAQKENLFIKKIPT</sequence>
<keyword evidence="7" id="KW-0175">Coiled coil</keyword>
<dbReference type="Gene3D" id="1.10.287.660">
    <property type="entry name" value="Helix hairpin bin"/>
    <property type="match status" value="1"/>
</dbReference>
<name>A0A8H7VHB6_9FUNG</name>
<dbReference type="InterPro" id="IPR016135">
    <property type="entry name" value="UBQ-conjugating_enzyme/RWD"/>
</dbReference>
<dbReference type="SUPFAM" id="SSF140111">
    <property type="entry name" value="Endosomal sorting complex assembly domain"/>
    <property type="match status" value="1"/>
</dbReference>
<dbReference type="GO" id="GO:0000813">
    <property type="term" value="C:ESCRT I complex"/>
    <property type="evidence" value="ECO:0007669"/>
    <property type="project" value="UniProtKB-ARBA"/>
</dbReference>
<evidence type="ECO:0000313" key="10">
    <source>
        <dbReference type="EMBL" id="KAG2218887.1"/>
    </source>
</evidence>
<feature type="coiled-coil region" evidence="7">
    <location>
        <begin position="213"/>
        <end position="240"/>
    </location>
</feature>
<proteinExistence type="inferred from homology"/>
<evidence type="ECO:0000256" key="5">
    <source>
        <dbReference type="ARBA" id="ARBA00022927"/>
    </source>
</evidence>
<dbReference type="CDD" id="cd11685">
    <property type="entry name" value="UEV_TSG101-like"/>
    <property type="match status" value="1"/>
</dbReference>
<dbReference type="SUPFAM" id="SSF54495">
    <property type="entry name" value="UBC-like"/>
    <property type="match status" value="1"/>
</dbReference>
<evidence type="ECO:0000256" key="7">
    <source>
        <dbReference type="SAM" id="Coils"/>
    </source>
</evidence>
<dbReference type="InterPro" id="IPR037202">
    <property type="entry name" value="ESCRT_assembly_dom"/>
</dbReference>
<feature type="domain" description="VPS37 C-terminal" evidence="9">
    <location>
        <begin position="231"/>
        <end position="318"/>
    </location>
</feature>